<evidence type="ECO:0000256" key="4">
    <source>
        <dbReference type="SAM" id="Coils"/>
    </source>
</evidence>
<dbReference type="Pfam" id="PF13558">
    <property type="entry name" value="SbcC_Walker_B"/>
    <property type="match status" value="1"/>
</dbReference>
<feature type="coiled-coil region" evidence="4">
    <location>
        <begin position="353"/>
        <end position="387"/>
    </location>
</feature>
<dbReference type="Pfam" id="PF13476">
    <property type="entry name" value="AAA_23"/>
    <property type="match status" value="1"/>
</dbReference>
<evidence type="ECO:0000259" key="5">
    <source>
        <dbReference type="Pfam" id="PF13476"/>
    </source>
</evidence>
<evidence type="ECO:0000256" key="2">
    <source>
        <dbReference type="ARBA" id="ARBA00011322"/>
    </source>
</evidence>
<evidence type="ECO:0000313" key="7">
    <source>
        <dbReference type="Proteomes" id="UP000191056"/>
    </source>
</evidence>
<feature type="coiled-coil region" evidence="4">
    <location>
        <begin position="912"/>
        <end position="1001"/>
    </location>
</feature>
<feature type="coiled-coil region" evidence="4">
    <location>
        <begin position="512"/>
        <end position="560"/>
    </location>
</feature>
<feature type="domain" description="Rad50/SbcC-type AAA" evidence="5">
    <location>
        <begin position="5"/>
        <end position="235"/>
    </location>
</feature>
<dbReference type="SUPFAM" id="SSF52540">
    <property type="entry name" value="P-loop containing nucleoside triphosphate hydrolases"/>
    <property type="match status" value="2"/>
</dbReference>
<dbReference type="GO" id="GO:0016887">
    <property type="term" value="F:ATP hydrolysis activity"/>
    <property type="evidence" value="ECO:0007669"/>
    <property type="project" value="InterPro"/>
</dbReference>
<evidence type="ECO:0000256" key="3">
    <source>
        <dbReference type="ARBA" id="ARBA00013368"/>
    </source>
</evidence>
<evidence type="ECO:0000313" key="6">
    <source>
        <dbReference type="EMBL" id="OPJ65581.1"/>
    </source>
</evidence>
<organism evidence="6 7">
    <name type="scientific">Clostridium chromiireducens</name>
    <dbReference type="NCBI Taxonomy" id="225345"/>
    <lineage>
        <taxon>Bacteria</taxon>
        <taxon>Bacillati</taxon>
        <taxon>Bacillota</taxon>
        <taxon>Clostridia</taxon>
        <taxon>Eubacteriales</taxon>
        <taxon>Clostridiaceae</taxon>
        <taxon>Clostridium</taxon>
    </lineage>
</organism>
<dbReference type="OrthoDB" id="9795626at2"/>
<reference evidence="6 7" key="1">
    <citation type="submission" date="2017-03" db="EMBL/GenBank/DDBJ databases">
        <title>Genome sequence of Clostridium chromiireducens DSM 23318.</title>
        <authorList>
            <person name="Poehlein A."/>
            <person name="Daniel R."/>
        </authorList>
    </citation>
    <scope>NUCLEOTIDE SEQUENCE [LARGE SCALE GENOMIC DNA]</scope>
    <source>
        <strain evidence="6 7">DSM 23318</strain>
    </source>
</reference>
<proteinExistence type="inferred from homology"/>
<keyword evidence="4" id="KW-0175">Coiled coil</keyword>
<dbReference type="Proteomes" id="UP000191056">
    <property type="component" value="Unassembled WGS sequence"/>
</dbReference>
<dbReference type="EMBL" id="MZGT01000006">
    <property type="protein sequence ID" value="OPJ65581.1"/>
    <property type="molecule type" value="Genomic_DNA"/>
</dbReference>
<accession>A0A1V4IZU0</accession>
<dbReference type="STRING" id="225345.CLCHR_05650"/>
<dbReference type="PANTHER" id="PTHR32114">
    <property type="entry name" value="ABC TRANSPORTER ABCH.3"/>
    <property type="match status" value="1"/>
</dbReference>
<dbReference type="Gene3D" id="3.40.50.300">
    <property type="entry name" value="P-loop containing nucleotide triphosphate hydrolases"/>
    <property type="match status" value="2"/>
</dbReference>
<dbReference type="GO" id="GO:0006302">
    <property type="term" value="P:double-strand break repair"/>
    <property type="evidence" value="ECO:0007669"/>
    <property type="project" value="InterPro"/>
</dbReference>
<keyword evidence="7" id="KW-1185">Reference proteome</keyword>
<dbReference type="InterPro" id="IPR038729">
    <property type="entry name" value="Rad50/SbcC_AAA"/>
</dbReference>
<name>A0A1V4IZU0_9CLOT</name>
<feature type="coiled-coil region" evidence="4">
    <location>
        <begin position="206"/>
        <end position="328"/>
    </location>
</feature>
<sequence length="1163" mass="134350">MRPIKLRIKGLNSFIDEQTIDFDKLTDRGFFGIFGPTGSGKSTILDGITLALYGNVARKSSNYINTNCERLNVSFEFQISGTENRRYTIDREFRRKKDGGISSGKCKIVEITDMQEEVLADGVKTINKKVEEILGLNLDDFSRTVVLPQGKFSEFLKLEGKDRRDMLERLFNLQQFGDNLSRRLNAKINKEKTDNSVLLGQLSGYNDVSEEKLKEKEEVLETLKNDLVTLKNDLEIVEKSYKENQEIWNLQIDLIEYKNKEKDLKEKEEEIKKYMDRVNLGEAGAKVVPYINAFENTIKEFRENELELEKLKAAIEKIKEQKENIERLWSVAKSNKDNKLPQLILQEQKVKDAIEEEKLLDIIKSNIDKLKSQIEIALKKCEESQSQLLKIDVEIKSRNNQIKEDEKVYNELKIDEALKEKVQEGIILEEKLLNLDSIISREKEKKIFLEKENAETISKGKALRDVLDNGTKELEEKESQYDLLIKNPPGDQKDLVNLKQVIVESEQKFKTLDRLTKEIDSSNKEIEKLNSELLSKKDEEKNLEEELEDIKIKHKEIMRENLAHALRIELKEGEECPVCGSTHHTKENIDGSGIIDIKPVENEIKVKEKLIKLSSSKIIENETKIKNYKDKINANEEEIRTLGIDKNAKSLDKLQEEFINLEKVLENYAKDKENLEKYINKLKNEINIKNGEINELRAVVRTNQRQLEELTKSINDNTIEFDNIKNRVNTLKAETLVDSFSQKNEEIKQVEKERERLAGAVKVNRELVENLEKQKEILSNELTLAKENLTKDKADLESNEKNKEEKLQSIRNKVNDEADLRLLLNQVQKNIHIINEEFEKLENGKNRIEKEFTESNEKLIGTISKYKELSKRKNDEEAQLEVAIDSEGFKSLEDVKNNLIERDEISKYKSRIETYRDNMSKVKGAIESLQNKINGKELSEEEYLQIKLLKEQKEKEVNEANENKIKIEEELRNIKTKLEEQKELLEKKAKLEHKLALLSDLEKLFKGKKFVEFVAVNKLKYISIEASKRLKEITHGNYGLEVDEDGRFIIRDYKNGGARRDATTLSGGETFLASLSLALALSAQIQLKGTAPLELFFLDEGFGTLDDELLEVVMSSLERIHNEKMKVGIISHVESIKSRVPVKLMITPAECGMGGSKVKIERN</sequence>
<dbReference type="PANTHER" id="PTHR32114:SF2">
    <property type="entry name" value="ABC TRANSPORTER ABCH.3"/>
    <property type="match status" value="1"/>
</dbReference>
<evidence type="ECO:0000256" key="1">
    <source>
        <dbReference type="ARBA" id="ARBA00006930"/>
    </source>
</evidence>
<dbReference type="InterPro" id="IPR027417">
    <property type="entry name" value="P-loop_NTPase"/>
</dbReference>
<comment type="similarity">
    <text evidence="1">Belongs to the SMC family. SbcC subfamily.</text>
</comment>
<feature type="coiled-coil region" evidence="4">
    <location>
        <begin position="618"/>
        <end position="886"/>
    </location>
</feature>
<dbReference type="RefSeq" id="WP_079438165.1">
    <property type="nucleotide sequence ID" value="NZ_MZGT01000006.1"/>
</dbReference>
<comment type="subunit">
    <text evidence="2">Heterodimer of SbcC and SbcD.</text>
</comment>
<protein>
    <recommendedName>
        <fullName evidence="3">Nuclease SbcCD subunit C</fullName>
    </recommendedName>
</protein>
<comment type="caution">
    <text evidence="6">The sequence shown here is derived from an EMBL/GenBank/DDBJ whole genome shotgun (WGS) entry which is preliminary data.</text>
</comment>
<dbReference type="AlphaFoldDB" id="A0A1V4IZU0"/>
<gene>
    <name evidence="6" type="primary">sbcC</name>
    <name evidence="6" type="ORF">CLCHR_05650</name>
</gene>